<evidence type="ECO:0000313" key="2">
    <source>
        <dbReference type="EMBL" id="PXV64690.1"/>
    </source>
</evidence>
<dbReference type="Gene3D" id="3.90.550.10">
    <property type="entry name" value="Spore Coat Polysaccharide Biosynthesis Protein SpsA, Chain A"/>
    <property type="match status" value="1"/>
</dbReference>
<keyword evidence="2" id="KW-0808">Transferase</keyword>
<dbReference type="SUPFAM" id="SSF53448">
    <property type="entry name" value="Nucleotide-diphospho-sugar transferases"/>
    <property type="match status" value="1"/>
</dbReference>
<sequence length="328" mass="37446">MKLSIIIVNYNVKYFLEQCLNSILASNIAFSYEIIIVDNNSTDGSIEYLKSNFVQSNIYFIENKTNPGFSKANNQAIKRAKGMYILLLNPDTIVGENVLSNVCQFMDSETRSGAVGVKMIDGSGCFLPESKRGFPSPWASFCKIFGLAAIFPKSFFFGGYNLLYLDEDSMHQIPILAGAFMMIRKEALDKAGLLDEAFFMYGEDIDLSYRIQEAGYKNYYLPERIIHYKGKSTNKDDAKYTRAFYGAMQIFYNKYYPQNKLFYFFISVGIKTKIAIEQVAGKFKSLNKNTLTDNIVTFDKSDFSYEEIINQMDKSKSKNIQYKIGTIK</sequence>
<proteinExistence type="predicted"/>
<dbReference type="PANTHER" id="PTHR43179">
    <property type="entry name" value="RHAMNOSYLTRANSFERASE WBBL"/>
    <property type="match status" value="1"/>
</dbReference>
<feature type="domain" description="Glycosyltransferase 2-like" evidence="1">
    <location>
        <begin position="4"/>
        <end position="189"/>
    </location>
</feature>
<dbReference type="AlphaFoldDB" id="A0A2V3PRY3"/>
<reference evidence="2 3" key="1">
    <citation type="submission" date="2018-03" db="EMBL/GenBank/DDBJ databases">
        <title>Genomic Encyclopedia of Archaeal and Bacterial Type Strains, Phase II (KMG-II): from individual species to whole genera.</title>
        <authorList>
            <person name="Goeker M."/>
        </authorList>
    </citation>
    <scope>NUCLEOTIDE SEQUENCE [LARGE SCALE GENOMIC DNA]</scope>
    <source>
        <strain evidence="2 3">DSM 100214</strain>
    </source>
</reference>
<dbReference type="OrthoDB" id="9771846at2"/>
<dbReference type="Proteomes" id="UP000247973">
    <property type="component" value="Unassembled WGS sequence"/>
</dbReference>
<organism evidence="2 3">
    <name type="scientific">Dysgonomonas alginatilytica</name>
    <dbReference type="NCBI Taxonomy" id="1605892"/>
    <lineage>
        <taxon>Bacteria</taxon>
        <taxon>Pseudomonadati</taxon>
        <taxon>Bacteroidota</taxon>
        <taxon>Bacteroidia</taxon>
        <taxon>Bacteroidales</taxon>
        <taxon>Dysgonomonadaceae</taxon>
        <taxon>Dysgonomonas</taxon>
    </lineage>
</organism>
<evidence type="ECO:0000313" key="3">
    <source>
        <dbReference type="Proteomes" id="UP000247973"/>
    </source>
</evidence>
<keyword evidence="3" id="KW-1185">Reference proteome</keyword>
<dbReference type="GO" id="GO:0016740">
    <property type="term" value="F:transferase activity"/>
    <property type="evidence" value="ECO:0007669"/>
    <property type="project" value="UniProtKB-KW"/>
</dbReference>
<dbReference type="Pfam" id="PF00535">
    <property type="entry name" value="Glycos_transf_2"/>
    <property type="match status" value="1"/>
</dbReference>
<accession>A0A2V3PRY3</accession>
<dbReference type="InterPro" id="IPR029044">
    <property type="entry name" value="Nucleotide-diphossugar_trans"/>
</dbReference>
<dbReference type="CDD" id="cd04186">
    <property type="entry name" value="GT_2_like_c"/>
    <property type="match status" value="1"/>
</dbReference>
<dbReference type="RefSeq" id="WP_110310411.1">
    <property type="nucleotide sequence ID" value="NZ_QICL01000009.1"/>
</dbReference>
<protein>
    <submittedName>
        <fullName evidence="2">GT2 family glycosyltransferase</fullName>
    </submittedName>
</protein>
<name>A0A2V3PRY3_9BACT</name>
<comment type="caution">
    <text evidence="2">The sequence shown here is derived from an EMBL/GenBank/DDBJ whole genome shotgun (WGS) entry which is preliminary data.</text>
</comment>
<evidence type="ECO:0000259" key="1">
    <source>
        <dbReference type="Pfam" id="PF00535"/>
    </source>
</evidence>
<dbReference type="EMBL" id="QICL01000009">
    <property type="protein sequence ID" value="PXV64690.1"/>
    <property type="molecule type" value="Genomic_DNA"/>
</dbReference>
<dbReference type="InterPro" id="IPR001173">
    <property type="entry name" value="Glyco_trans_2-like"/>
</dbReference>
<gene>
    <name evidence="2" type="ORF">CLV62_10916</name>
</gene>
<dbReference type="PANTHER" id="PTHR43179:SF7">
    <property type="entry name" value="RHAMNOSYLTRANSFERASE WBBL"/>
    <property type="match status" value="1"/>
</dbReference>